<gene>
    <name evidence="1" type="ORF">CRP01_31530</name>
</gene>
<evidence type="ECO:0008006" key="3">
    <source>
        <dbReference type="Google" id="ProtNLM"/>
    </source>
</evidence>
<comment type="caution">
    <text evidence="1">The sequence shown here is derived from an EMBL/GenBank/DDBJ whole genome shotgun (WGS) entry which is preliminary data.</text>
</comment>
<dbReference type="EMBL" id="PDUD01000039">
    <property type="protein sequence ID" value="PHN02510.1"/>
    <property type="molecule type" value="Genomic_DNA"/>
</dbReference>
<organism evidence="1 2">
    <name type="scientific">Flavilitoribacter nigricans (strain ATCC 23147 / DSM 23189 / NBRC 102662 / NCIMB 1420 / SS-2)</name>
    <name type="common">Lewinella nigricans</name>
    <dbReference type="NCBI Taxonomy" id="1122177"/>
    <lineage>
        <taxon>Bacteria</taxon>
        <taxon>Pseudomonadati</taxon>
        <taxon>Bacteroidota</taxon>
        <taxon>Saprospiria</taxon>
        <taxon>Saprospirales</taxon>
        <taxon>Lewinellaceae</taxon>
        <taxon>Flavilitoribacter</taxon>
    </lineage>
</organism>
<dbReference type="InterPro" id="IPR019646">
    <property type="entry name" value="Aminoglyc_AdlTrfase"/>
</dbReference>
<protein>
    <recommendedName>
        <fullName evidence="3">Amino acid transporter</fullName>
    </recommendedName>
</protein>
<evidence type="ECO:0000313" key="2">
    <source>
        <dbReference type="Proteomes" id="UP000223913"/>
    </source>
</evidence>
<dbReference type="OrthoDB" id="9800567at2"/>
<proteinExistence type="predicted"/>
<dbReference type="Proteomes" id="UP000223913">
    <property type="component" value="Unassembled WGS sequence"/>
</dbReference>
<sequence length="196" mass="23004">MKFKAPKAIQELLANYRGTWMVAGGWAIDLYLDQTTRSHHDIEIAIPREEQMDLKAYLQEWQFDFIRSGQRFRWLDAYLELPIHELHGKKDGDNLEVLLNEITGDQWIYRRDARVSYPLEKAMIRTPSGIPALCPEIVLLYKSKSIREKDEADFLQVIDTLGRSELSWLKSAISLSNGANHQWLRRLEDHWHRTEG</sequence>
<reference evidence="1 2" key="1">
    <citation type="submission" date="2017-10" db="EMBL/GenBank/DDBJ databases">
        <title>The draft genome sequence of Lewinella nigricans NBRC 102662.</title>
        <authorList>
            <person name="Wang K."/>
        </authorList>
    </citation>
    <scope>NUCLEOTIDE SEQUENCE [LARGE SCALE GENOMIC DNA]</scope>
    <source>
        <strain evidence="1 2">NBRC 102662</strain>
    </source>
</reference>
<dbReference type="Gene3D" id="3.30.460.40">
    <property type="match status" value="1"/>
</dbReference>
<accession>A0A2D0N269</accession>
<dbReference type="RefSeq" id="WP_099154054.1">
    <property type="nucleotide sequence ID" value="NZ_PDUD01000039.1"/>
</dbReference>
<dbReference type="AlphaFoldDB" id="A0A2D0N269"/>
<dbReference type="Pfam" id="PF10706">
    <property type="entry name" value="Aminoglyc_resit"/>
    <property type="match status" value="1"/>
</dbReference>
<name>A0A2D0N269_FLAN2</name>
<evidence type="ECO:0000313" key="1">
    <source>
        <dbReference type="EMBL" id="PHN02510.1"/>
    </source>
</evidence>
<keyword evidence="2" id="KW-1185">Reference proteome</keyword>